<organism evidence="2 3">
    <name type="scientific">Nocardiopsis exhalans</name>
    <dbReference type="NCBI Taxonomy" id="163604"/>
    <lineage>
        <taxon>Bacteria</taxon>
        <taxon>Bacillati</taxon>
        <taxon>Actinomycetota</taxon>
        <taxon>Actinomycetes</taxon>
        <taxon>Streptosporangiales</taxon>
        <taxon>Nocardiopsidaceae</taxon>
        <taxon>Nocardiopsis</taxon>
    </lineage>
</organism>
<evidence type="ECO:0000256" key="1">
    <source>
        <dbReference type="SAM" id="MobiDB-lite"/>
    </source>
</evidence>
<feature type="compositionally biased region" description="Polar residues" evidence="1">
    <location>
        <begin position="1"/>
        <end position="24"/>
    </location>
</feature>
<evidence type="ECO:0000313" key="3">
    <source>
        <dbReference type="Proteomes" id="UP001055940"/>
    </source>
</evidence>
<gene>
    <name evidence="2" type="ORF">NE857_24515</name>
</gene>
<dbReference type="RefSeq" id="WP_254417842.1">
    <property type="nucleotide sequence ID" value="NZ_BAAAJB010000035.1"/>
</dbReference>
<proteinExistence type="predicted"/>
<reference evidence="2" key="1">
    <citation type="submission" date="2022-06" db="EMBL/GenBank/DDBJ databases">
        <authorList>
            <person name="Ping M."/>
        </authorList>
    </citation>
    <scope>NUCLEOTIDE SEQUENCE</scope>
    <source>
        <strain evidence="2">JCM11759T</strain>
    </source>
</reference>
<evidence type="ECO:0000313" key="2">
    <source>
        <dbReference type="EMBL" id="USY18447.1"/>
    </source>
</evidence>
<feature type="region of interest" description="Disordered" evidence="1">
    <location>
        <begin position="1"/>
        <end position="30"/>
    </location>
</feature>
<accession>A0ABY5D5I0</accession>
<keyword evidence="3" id="KW-1185">Reference proteome</keyword>
<protein>
    <submittedName>
        <fullName evidence="2">Uncharacterized protein</fullName>
    </submittedName>
</protein>
<sequence length="375" mass="39158">MHAPQSPQSIRVSASVMSHPSRSDSAGRVAERTGLPLAGLALDPEPDGPPTALRSATVAFGSAARYDTTHHLVLQDDARPAEGFARTVQRYLSAHPEAAVSFFVEWGSRTATLARWAVFTGAGAVPVVNPYVPTVALALPSELSVALGRFLAEEGQADEPDDREVLRFVRRAGVSALVAVPNPVEHEELPSLVGNAGHGARLSVCFAPEAGAAPDTSVLEPPRPLPHLNWTTGAPSLIDLDNDVPEAHLPLARGLASWGADEAGLALGLAAALAARTGADSLRTLLPQPHLTSVWYTAVANGAVLEGRWPGVVGGLRARLGEPAVERALATLVPGALRTRVDVTALEEHRSEVVGLTLAALEYGAEHCPAPKEAL</sequence>
<name>A0ABY5D5I0_9ACTN</name>
<dbReference type="EMBL" id="CP099837">
    <property type="protein sequence ID" value="USY18447.1"/>
    <property type="molecule type" value="Genomic_DNA"/>
</dbReference>
<dbReference type="Proteomes" id="UP001055940">
    <property type="component" value="Chromosome"/>
</dbReference>